<evidence type="ECO:0000313" key="1">
    <source>
        <dbReference type="EMBL" id="TKT93330.1"/>
    </source>
</evidence>
<name>A0A4U6D7C6_9BACT</name>
<keyword evidence="2" id="KW-1185">Reference proteome</keyword>
<dbReference type="AlphaFoldDB" id="A0A4U6D7C6"/>
<accession>A0A4U6D7C6</accession>
<reference evidence="1 2" key="1">
    <citation type="submission" date="2019-05" db="EMBL/GenBank/DDBJ databases">
        <title>Dyadobacter AR-3-8 sp. nov., isolated from arctic soil.</title>
        <authorList>
            <person name="Chaudhary D.K."/>
        </authorList>
    </citation>
    <scope>NUCLEOTIDE SEQUENCE [LARGE SCALE GENOMIC DNA]</scope>
    <source>
        <strain evidence="1 2">AR-3-8</strain>
    </source>
</reference>
<dbReference type="EMBL" id="SZVO01000002">
    <property type="protein sequence ID" value="TKT93330.1"/>
    <property type="molecule type" value="Genomic_DNA"/>
</dbReference>
<sequence length="155" mass="18143">MARKIQPLIDYILSRKSEIIYNDNDTIAGFVRRNIMLFDEFSPELRESTRHSVAREVLFALRQQANRLKGNNLKPRSAPKQTGKEYQFSVIYLNNNGKNELHIQPIDEHNICTFVIKISNMNLQALQMFLQHDFDQKSGQVQFKFKNILRDGDSK</sequence>
<protein>
    <submittedName>
        <fullName evidence="1">Uncharacterized protein</fullName>
    </submittedName>
</protein>
<proteinExistence type="predicted"/>
<comment type="caution">
    <text evidence="1">The sequence shown here is derived from an EMBL/GenBank/DDBJ whole genome shotgun (WGS) entry which is preliminary data.</text>
</comment>
<gene>
    <name evidence="1" type="ORF">FDK13_05620</name>
</gene>
<dbReference type="Proteomes" id="UP000304900">
    <property type="component" value="Unassembled WGS sequence"/>
</dbReference>
<organism evidence="1 2">
    <name type="scientific">Dyadobacter frigoris</name>
    <dbReference type="NCBI Taxonomy" id="2576211"/>
    <lineage>
        <taxon>Bacteria</taxon>
        <taxon>Pseudomonadati</taxon>
        <taxon>Bacteroidota</taxon>
        <taxon>Cytophagia</taxon>
        <taxon>Cytophagales</taxon>
        <taxon>Spirosomataceae</taxon>
        <taxon>Dyadobacter</taxon>
    </lineage>
</organism>
<evidence type="ECO:0000313" key="2">
    <source>
        <dbReference type="Proteomes" id="UP000304900"/>
    </source>
</evidence>
<dbReference type="RefSeq" id="WP_137339006.1">
    <property type="nucleotide sequence ID" value="NZ_SZVO01000002.1"/>
</dbReference>